<sequence length="39" mass="4291">MWQDLGAVADPSELVKALHVIGLLQRGFTPAEHLCRFNG</sequence>
<evidence type="ECO:0000313" key="2">
    <source>
        <dbReference type="Proteomes" id="UP000534286"/>
    </source>
</evidence>
<dbReference type="EMBL" id="JACHJU010000006">
    <property type="protein sequence ID" value="MBB4943807.1"/>
    <property type="molecule type" value="Genomic_DNA"/>
</dbReference>
<accession>A0A7W7S5C9</accession>
<dbReference type="Proteomes" id="UP000534286">
    <property type="component" value="Unassembled WGS sequence"/>
</dbReference>
<name>A0A7W7S5C9_9ACTN</name>
<organism evidence="1 2">
    <name type="scientific">Streptosporangium album</name>
    <dbReference type="NCBI Taxonomy" id="47479"/>
    <lineage>
        <taxon>Bacteria</taxon>
        <taxon>Bacillati</taxon>
        <taxon>Actinomycetota</taxon>
        <taxon>Actinomycetes</taxon>
        <taxon>Streptosporangiales</taxon>
        <taxon>Streptosporangiaceae</taxon>
        <taxon>Streptosporangium</taxon>
    </lineage>
</organism>
<gene>
    <name evidence="1" type="ORF">FHR32_008208</name>
</gene>
<evidence type="ECO:0000313" key="1">
    <source>
        <dbReference type="EMBL" id="MBB4943807.1"/>
    </source>
</evidence>
<comment type="caution">
    <text evidence="1">The sequence shown here is derived from an EMBL/GenBank/DDBJ whole genome shotgun (WGS) entry which is preliminary data.</text>
</comment>
<protein>
    <submittedName>
        <fullName evidence="1">rRNA processing protein Krr1/Pno1</fullName>
    </submittedName>
</protein>
<keyword evidence="2" id="KW-1185">Reference proteome</keyword>
<dbReference type="AlphaFoldDB" id="A0A7W7S5C9"/>
<proteinExistence type="predicted"/>
<reference evidence="1 2" key="1">
    <citation type="submission" date="2020-08" db="EMBL/GenBank/DDBJ databases">
        <title>Sequencing the genomes of 1000 actinobacteria strains.</title>
        <authorList>
            <person name="Klenk H.-P."/>
        </authorList>
    </citation>
    <scope>NUCLEOTIDE SEQUENCE [LARGE SCALE GENOMIC DNA]</scope>
    <source>
        <strain evidence="1 2">DSM 43023</strain>
    </source>
</reference>